<dbReference type="PANTHER" id="PTHR30561">
    <property type="entry name" value="SMR FAMILY PROTON-DEPENDENT DRUG EFFLUX TRANSPORTER SUGE"/>
    <property type="match status" value="1"/>
</dbReference>
<feature type="transmembrane region" description="Helical" evidence="8">
    <location>
        <begin position="85"/>
        <end position="104"/>
    </location>
</feature>
<comment type="similarity">
    <text evidence="7">Belongs to the drug/metabolite transporter (DMT) superfamily. Small multidrug resistance (SMR) (TC 2.A.7.1) family.</text>
</comment>
<dbReference type="EMBL" id="PNIQ01000945">
    <property type="protein sequence ID" value="PMP75352.1"/>
    <property type="molecule type" value="Genomic_DNA"/>
</dbReference>
<keyword evidence="6 8" id="KW-0472">Membrane</keyword>
<evidence type="ECO:0000313" key="10">
    <source>
        <dbReference type="Proteomes" id="UP000243376"/>
    </source>
</evidence>
<evidence type="ECO:0000256" key="4">
    <source>
        <dbReference type="ARBA" id="ARBA00022692"/>
    </source>
</evidence>
<comment type="caution">
    <text evidence="9">The sequence shown here is derived from an EMBL/GenBank/DDBJ whole genome shotgun (WGS) entry which is preliminary data.</text>
</comment>
<evidence type="ECO:0000256" key="7">
    <source>
        <dbReference type="RuleBase" id="RU003942"/>
    </source>
</evidence>
<dbReference type="SUPFAM" id="SSF103481">
    <property type="entry name" value="Multidrug resistance efflux transporter EmrE"/>
    <property type="match status" value="1"/>
</dbReference>
<evidence type="ECO:0000256" key="8">
    <source>
        <dbReference type="SAM" id="Phobius"/>
    </source>
</evidence>
<feature type="transmembrane region" description="Helical" evidence="8">
    <location>
        <begin position="58"/>
        <end position="79"/>
    </location>
</feature>
<evidence type="ECO:0000256" key="6">
    <source>
        <dbReference type="ARBA" id="ARBA00023136"/>
    </source>
</evidence>
<evidence type="ECO:0000256" key="5">
    <source>
        <dbReference type="ARBA" id="ARBA00022989"/>
    </source>
</evidence>
<comment type="subcellular location">
    <subcellularLocation>
        <location evidence="1 7">Cell membrane</location>
        <topology evidence="1 7">Multi-pass membrane protein</topology>
    </subcellularLocation>
</comment>
<keyword evidence="5 8" id="KW-1133">Transmembrane helix</keyword>
<dbReference type="Proteomes" id="UP000243376">
    <property type="component" value="Unassembled WGS sequence"/>
</dbReference>
<sequence>MKYWIYLLIAILFEVMATSALKASAGFTRLWPSIIVIVGYAISFFAMSLALEAIPVGIAYAIWSGIGIILITAIAWVLYGQQLDIWAMVGIGFIIIGVIILNLLSKVEVH</sequence>
<keyword evidence="4 7" id="KW-0812">Transmembrane</keyword>
<keyword evidence="2" id="KW-0813">Transport</keyword>
<dbReference type="InterPro" id="IPR000390">
    <property type="entry name" value="Small_drug/metabolite_transptr"/>
</dbReference>
<name>A0A2J6WWD0_9CHLR</name>
<dbReference type="FunFam" id="1.10.3730.20:FF:000001">
    <property type="entry name" value="Quaternary ammonium compound resistance transporter SugE"/>
    <property type="match status" value="1"/>
</dbReference>
<keyword evidence="3" id="KW-1003">Cell membrane</keyword>
<dbReference type="PANTHER" id="PTHR30561:SF1">
    <property type="entry name" value="MULTIDRUG TRANSPORTER EMRE"/>
    <property type="match status" value="1"/>
</dbReference>
<reference evidence="9 10" key="1">
    <citation type="submission" date="2018-01" db="EMBL/GenBank/DDBJ databases">
        <title>Metagenomic assembled genomes from two thermal pools in the Uzon Caldera, Kamchatka, Russia.</title>
        <authorList>
            <person name="Wilkins L."/>
            <person name="Ettinger C."/>
        </authorList>
    </citation>
    <scope>NUCLEOTIDE SEQUENCE [LARGE SCALE GENOMIC DNA]</scope>
    <source>
        <strain evidence="9">ZAV-02</strain>
    </source>
</reference>
<gene>
    <name evidence="9" type="ORF">C0184_14075</name>
</gene>
<dbReference type="AlphaFoldDB" id="A0A2J6WWD0"/>
<dbReference type="GO" id="GO:0005886">
    <property type="term" value="C:plasma membrane"/>
    <property type="evidence" value="ECO:0007669"/>
    <property type="project" value="UniProtKB-SubCell"/>
</dbReference>
<accession>A0A2J6WWD0</accession>
<dbReference type="GO" id="GO:0022857">
    <property type="term" value="F:transmembrane transporter activity"/>
    <property type="evidence" value="ECO:0007669"/>
    <property type="project" value="InterPro"/>
</dbReference>
<evidence type="ECO:0000313" key="9">
    <source>
        <dbReference type="EMBL" id="PMP75352.1"/>
    </source>
</evidence>
<evidence type="ECO:0000256" key="3">
    <source>
        <dbReference type="ARBA" id="ARBA00022475"/>
    </source>
</evidence>
<evidence type="ECO:0000256" key="1">
    <source>
        <dbReference type="ARBA" id="ARBA00004651"/>
    </source>
</evidence>
<protein>
    <submittedName>
        <fullName evidence="9">QacE family quaternary ammonium compound efflux SMR transporter</fullName>
    </submittedName>
</protein>
<evidence type="ECO:0000256" key="2">
    <source>
        <dbReference type="ARBA" id="ARBA00022448"/>
    </source>
</evidence>
<dbReference type="Gene3D" id="1.10.3730.20">
    <property type="match status" value="1"/>
</dbReference>
<dbReference type="InterPro" id="IPR037185">
    <property type="entry name" value="EmrE-like"/>
</dbReference>
<feature type="transmembrane region" description="Helical" evidence="8">
    <location>
        <begin position="30"/>
        <end position="51"/>
    </location>
</feature>
<dbReference type="Pfam" id="PF00893">
    <property type="entry name" value="Multi_Drug_Res"/>
    <property type="match status" value="1"/>
</dbReference>
<dbReference type="InterPro" id="IPR045324">
    <property type="entry name" value="Small_multidrug_res"/>
</dbReference>
<proteinExistence type="inferred from homology"/>
<organism evidence="9 10">
    <name type="scientific">Chloroflexus aggregans</name>
    <dbReference type="NCBI Taxonomy" id="152260"/>
    <lineage>
        <taxon>Bacteria</taxon>
        <taxon>Bacillati</taxon>
        <taxon>Chloroflexota</taxon>
        <taxon>Chloroflexia</taxon>
        <taxon>Chloroflexales</taxon>
        <taxon>Chloroflexineae</taxon>
        <taxon>Chloroflexaceae</taxon>
        <taxon>Chloroflexus</taxon>
    </lineage>
</organism>